<dbReference type="PANTHER" id="PTHR48312:SF1">
    <property type="entry name" value="SULFOTRANSFERASE"/>
    <property type="match status" value="1"/>
</dbReference>
<gene>
    <name evidence="1" type="ORF">HOLleu_27109</name>
</gene>
<dbReference type="PANTHER" id="PTHR48312">
    <property type="match status" value="1"/>
</dbReference>
<dbReference type="InterPro" id="IPR027417">
    <property type="entry name" value="P-loop_NTPase"/>
</dbReference>
<comment type="caution">
    <text evidence="1">The sequence shown here is derived from an EMBL/GenBank/DDBJ whole genome shotgun (WGS) entry which is preliminary data.</text>
</comment>
<protein>
    <recommendedName>
        <fullName evidence="3">Sulfotransferase family protein</fullName>
    </recommendedName>
</protein>
<accession>A0A9Q1BPY4</accession>
<proteinExistence type="predicted"/>
<evidence type="ECO:0008006" key="3">
    <source>
        <dbReference type="Google" id="ProtNLM"/>
    </source>
</evidence>
<reference evidence="1" key="1">
    <citation type="submission" date="2021-10" db="EMBL/GenBank/DDBJ databases">
        <title>Tropical sea cucumber genome reveals ecological adaptation and Cuvierian tubules defense mechanism.</title>
        <authorList>
            <person name="Chen T."/>
        </authorList>
    </citation>
    <scope>NUCLEOTIDE SEQUENCE</scope>
    <source>
        <strain evidence="1">Nanhai2018</strain>
        <tissue evidence="1">Muscle</tissue>
    </source>
</reference>
<keyword evidence="2" id="KW-1185">Reference proteome</keyword>
<dbReference type="OrthoDB" id="416710at2759"/>
<evidence type="ECO:0000313" key="1">
    <source>
        <dbReference type="EMBL" id="KAJ8030641.1"/>
    </source>
</evidence>
<evidence type="ECO:0000313" key="2">
    <source>
        <dbReference type="Proteomes" id="UP001152320"/>
    </source>
</evidence>
<name>A0A9Q1BPY4_HOLLE</name>
<dbReference type="Gene3D" id="3.40.50.300">
    <property type="entry name" value="P-loop containing nucleotide triphosphate hydrolases"/>
    <property type="match status" value="1"/>
</dbReference>
<dbReference type="EMBL" id="JAIZAY010000013">
    <property type="protein sequence ID" value="KAJ8030641.1"/>
    <property type="molecule type" value="Genomic_DNA"/>
</dbReference>
<dbReference type="AlphaFoldDB" id="A0A9Q1BPY4"/>
<organism evidence="1 2">
    <name type="scientific">Holothuria leucospilota</name>
    <name type="common">Black long sea cucumber</name>
    <name type="synonym">Mertensiothuria leucospilota</name>
    <dbReference type="NCBI Taxonomy" id="206669"/>
    <lineage>
        <taxon>Eukaryota</taxon>
        <taxon>Metazoa</taxon>
        <taxon>Echinodermata</taxon>
        <taxon>Eleutherozoa</taxon>
        <taxon>Echinozoa</taxon>
        <taxon>Holothuroidea</taxon>
        <taxon>Aspidochirotacea</taxon>
        <taxon>Aspidochirotida</taxon>
        <taxon>Holothuriidae</taxon>
        <taxon>Holothuria</taxon>
    </lineage>
</organism>
<dbReference type="SUPFAM" id="SSF52540">
    <property type="entry name" value="P-loop containing nucleoside triphosphate hydrolases"/>
    <property type="match status" value="1"/>
</dbReference>
<sequence length="304" mass="35550">MSSRAETTADPFHRIFLWCNPRSLSTVFEKCVSCMDGADVWHEPYLFSLENYIMSRPHLSQKYPHMKLSRRMQDEASVKDGGTLQPSSVFRYDWVKEQLEKPLKPGKTFRFVKDLPVAIDGHFDKLPQVPFKHTFIIRNPLRSAPSFRNLFLKLLDYQGDVDQFDMNSRNPFWSIDIPVPDRLCALWQYVRYNIEPNPVVIDADDLQNHPEQILRKYCEAVGIPFKMSYLSWDESKEPLKRINGPLHLISEDSYAYVNARSSSRFIPVSLPPPNFEDLTLDAQRYCSCLLEGYNKMYQTRIKPI</sequence>
<dbReference type="Proteomes" id="UP001152320">
    <property type="component" value="Chromosome 13"/>
</dbReference>